<dbReference type="InterPro" id="IPR023347">
    <property type="entry name" value="Lysozyme_dom_sf"/>
</dbReference>
<dbReference type="EMBL" id="KM819694">
    <property type="protein sequence ID" value="AIW03107.1"/>
    <property type="molecule type" value="Genomic_DNA"/>
</dbReference>
<comment type="catalytic activity">
    <reaction evidence="3">
        <text>Hydrolysis of (1-&gt;4)-beta-linkages between N-acetylmuramic acid and N-acetyl-D-glucosamine residues in a peptidoglycan and between N-acetyl-D-glucosamine residues in chitodextrins.</text>
        <dbReference type="EC" id="3.2.1.17"/>
    </reaction>
</comment>
<dbReference type="GO" id="GO:0003796">
    <property type="term" value="F:lysozyme activity"/>
    <property type="evidence" value="ECO:0007669"/>
    <property type="project" value="UniProtKB-EC"/>
</dbReference>
<dbReference type="PANTHER" id="PTHR38107:SF3">
    <property type="entry name" value="LYSOZYME RRRD-RELATED"/>
    <property type="match status" value="1"/>
</dbReference>
<dbReference type="SUPFAM" id="SSF53955">
    <property type="entry name" value="Lysozyme-like"/>
    <property type="match status" value="1"/>
</dbReference>
<dbReference type="GO" id="GO:0009253">
    <property type="term" value="P:peptidoglycan catabolic process"/>
    <property type="evidence" value="ECO:0007669"/>
    <property type="project" value="InterPro"/>
</dbReference>
<keyword evidence="1 3" id="KW-0929">Antimicrobial</keyword>
<reference evidence="4 5" key="1">
    <citation type="submission" date="2014-10" db="EMBL/GenBank/DDBJ databases">
        <title>Proteus mirabilis bacteriophage PM 75.</title>
        <authorList>
            <person name="Shedko E.D."/>
            <person name="Morozova V.V."/>
            <person name="Tupikin A.E."/>
            <person name="Kabilov M.R."/>
            <person name="Kurilshikov A.M."/>
            <person name="Babkin I.V."/>
        </authorList>
    </citation>
    <scope>NUCLEOTIDE SEQUENCE [LARGE SCALE GENOMIC DNA]</scope>
</reference>
<dbReference type="OrthoDB" id="18172at10239"/>
<name>A0A0F6NY97_9CAUD</name>
<proteinExistence type="inferred from homology"/>
<dbReference type="Proteomes" id="UP000203269">
    <property type="component" value="Segment"/>
</dbReference>
<dbReference type="InterPro" id="IPR002196">
    <property type="entry name" value="Glyco_hydro_24"/>
</dbReference>
<evidence type="ECO:0000313" key="5">
    <source>
        <dbReference type="Proteomes" id="UP000203269"/>
    </source>
</evidence>
<dbReference type="GO" id="GO:0042742">
    <property type="term" value="P:defense response to bacterium"/>
    <property type="evidence" value="ECO:0007669"/>
    <property type="project" value="UniProtKB-KW"/>
</dbReference>
<protein>
    <recommendedName>
        <fullName evidence="3">Lysozyme</fullName>
        <ecNumber evidence="3">3.2.1.17</ecNumber>
    </recommendedName>
</protein>
<evidence type="ECO:0000256" key="3">
    <source>
        <dbReference type="RuleBase" id="RU003788"/>
    </source>
</evidence>
<evidence type="ECO:0000313" key="4">
    <source>
        <dbReference type="EMBL" id="AIW03107.1"/>
    </source>
</evidence>
<comment type="similarity">
    <text evidence="3">Belongs to the glycosyl hydrolase 24 family.</text>
</comment>
<gene>
    <name evidence="4" type="ORF">PM75_0024</name>
</gene>
<keyword evidence="2 3" id="KW-0081">Bacteriolytic enzyme</keyword>
<organism evidence="4 5">
    <name type="scientific">Proteus phage PM 75</name>
    <dbReference type="NCBI Taxonomy" id="1560282"/>
    <lineage>
        <taxon>Viruses</taxon>
        <taxon>Duplodnaviria</taxon>
        <taxon>Heunggongvirae</taxon>
        <taxon>Uroviricota</taxon>
        <taxon>Caudoviricetes</taxon>
        <taxon>Autographivirales</taxon>
        <taxon>Autoscriptoviridae</taxon>
        <taxon>Slopekvirinae</taxon>
        <taxon>Novosibovirus</taxon>
        <taxon>Novosibovirus PM75</taxon>
    </lineage>
</organism>
<keyword evidence="5" id="KW-1185">Reference proteome</keyword>
<dbReference type="InterPro" id="IPR023346">
    <property type="entry name" value="Lysozyme-like_dom_sf"/>
</dbReference>
<dbReference type="RefSeq" id="YP_009150313.1">
    <property type="nucleotide sequence ID" value="NC_027363.1"/>
</dbReference>
<dbReference type="GO" id="GO:0016998">
    <property type="term" value="P:cell wall macromolecule catabolic process"/>
    <property type="evidence" value="ECO:0007669"/>
    <property type="project" value="InterPro"/>
</dbReference>
<dbReference type="Gene3D" id="1.10.530.40">
    <property type="match status" value="1"/>
</dbReference>
<dbReference type="InterPro" id="IPR051018">
    <property type="entry name" value="Bacteriophage_GH24"/>
</dbReference>
<sequence>MSVLGITKRVLAPTFIGVVGAVIGFNEGYSTSAYLDSAGVPTVCYGSTVGVEYPSTVSDAECTSRLKSDLESHLKALDKLPNDLPDSVLLGSIDFAYNIGVSGFRNSSVHSALLRKDYETASANVLKWKYITVNGRKYDCSIRGNTLCYGLWKRRVWQSKAIGNHYRTLQEAKGALIDG</sequence>
<keyword evidence="3" id="KW-0378">Hydrolase</keyword>
<dbReference type="GO" id="GO:0031640">
    <property type="term" value="P:killing of cells of another organism"/>
    <property type="evidence" value="ECO:0007669"/>
    <property type="project" value="UniProtKB-KW"/>
</dbReference>
<evidence type="ECO:0000256" key="1">
    <source>
        <dbReference type="ARBA" id="ARBA00022529"/>
    </source>
</evidence>
<evidence type="ECO:0000256" key="2">
    <source>
        <dbReference type="ARBA" id="ARBA00022638"/>
    </source>
</evidence>
<keyword evidence="3" id="KW-0326">Glycosidase</keyword>
<dbReference type="EC" id="3.2.1.17" evidence="3"/>
<dbReference type="KEGG" id="vg:24724086"/>
<dbReference type="GeneID" id="24724086"/>
<dbReference type="PANTHER" id="PTHR38107">
    <property type="match status" value="1"/>
</dbReference>
<accession>A0A0F6NY97</accession>
<dbReference type="Pfam" id="PF00959">
    <property type="entry name" value="Phage_lysozyme"/>
    <property type="match status" value="1"/>
</dbReference>